<dbReference type="FunFam" id="3.40.50.1000:FF:000028">
    <property type="entry name" value="Calcium-transporting P-type ATPase, putative"/>
    <property type="match status" value="1"/>
</dbReference>
<dbReference type="PRINTS" id="PR00121">
    <property type="entry name" value="NAKATPASE"/>
</dbReference>
<feature type="transmembrane region" description="Helical" evidence="12">
    <location>
        <begin position="439"/>
        <end position="464"/>
    </location>
</feature>
<dbReference type="Proteomes" id="UP001516023">
    <property type="component" value="Unassembled WGS sequence"/>
</dbReference>
<evidence type="ECO:0000313" key="15">
    <source>
        <dbReference type="Proteomes" id="UP001516023"/>
    </source>
</evidence>
<evidence type="ECO:0000256" key="10">
    <source>
        <dbReference type="ARBA" id="ARBA00048694"/>
    </source>
</evidence>
<dbReference type="Gene3D" id="3.40.50.1000">
    <property type="entry name" value="HAD superfamily/HAD-like"/>
    <property type="match status" value="1"/>
</dbReference>
<dbReference type="SMART" id="SM00831">
    <property type="entry name" value="Cation_ATPase_N"/>
    <property type="match status" value="1"/>
</dbReference>
<dbReference type="InterPro" id="IPR036412">
    <property type="entry name" value="HAD-like_sf"/>
</dbReference>
<dbReference type="PROSITE" id="PS00154">
    <property type="entry name" value="ATPASE_E1_E2"/>
    <property type="match status" value="1"/>
</dbReference>
<feature type="transmembrane region" description="Helical" evidence="12">
    <location>
        <begin position="402"/>
        <end position="419"/>
    </location>
</feature>
<evidence type="ECO:0000256" key="2">
    <source>
        <dbReference type="ARBA" id="ARBA00022553"/>
    </source>
</evidence>
<dbReference type="PRINTS" id="PR00119">
    <property type="entry name" value="CATATPASE"/>
</dbReference>
<feature type="domain" description="Cation-transporting P-type ATPase N-terminal" evidence="13">
    <location>
        <begin position="93"/>
        <end position="160"/>
    </location>
</feature>
<keyword evidence="8 12" id="KW-1133">Transmembrane helix</keyword>
<dbReference type="InterPro" id="IPR004014">
    <property type="entry name" value="ATPase_P-typ_cation-transptr_N"/>
</dbReference>
<keyword evidence="7" id="KW-1278">Translocase</keyword>
<keyword evidence="9 12" id="KW-0472">Membrane</keyword>
<dbReference type="InterPro" id="IPR023298">
    <property type="entry name" value="ATPase_P-typ_TM_dom_sf"/>
</dbReference>
<evidence type="ECO:0000256" key="1">
    <source>
        <dbReference type="ARBA" id="ARBA00004127"/>
    </source>
</evidence>
<sequence length="1189" mass="130616">MTMAINHNQWTAIGPRSYPLAFSRTTIFTGKHSSRISHPSFSYSAPLSVSKLPSRLDKLLYSTSRDDTEKSSYSPDLPYEILPFQEAVNILVQHKDLSSNEHLETGLSNEEAQKVLDEIGPNSLTPRRKKSFWELWLQQFDDGLVKILVVVALASAAFSASEVWNVLLENADESVGIGSADNVEVALSRFFSNEEIRSTVVQSFVEPAIIIAILLLNAVVGVWQDLSARSSLEALEKMQPRLATVLRYDEIEGSSNWITDFDARSLVPGDVIRLRVGDSIPADARLAELSSSTMYVDESSLTGESVSVGKLPADEGVESFIKERTINAEKKTSRDSDTATVPIQDQSAMIFSGSLVTRGSGCALVVRTGTSTQIGKIQSTLFEAQSETEERKTPLGEQLDEFGTTLSYVIGFICVVVWVTSVPRFSDSAFNTWLEGAIYYAKVSVALGVAAIPEGLPAVITLCLSLGTRRMAERNVIVRKLPSVETLGCTSVICTDKTGTLTSNQMTAVALILLESDSSHGAIEVVEHKVTGSSYNPCGSVDEIGREESSAEKHGAVKYACDIMTLCNDARLIGSNESTENIINAKDGKNLEPEPQYCIEGEPTEAALLVLVEKLGPYNNHDNPTQKKPSVLANQNFNHFSKFWERYATLEFDRRRKSMSVLCTQRETQHGRCNLFVKGAPNMILRRCSHAMLRDGTIVALDSKLLAQIESTISSIGDRALRCIGLAFKEGDNLEPQLLKQNSQYDAYLKDSSKFESIEDAMTFIGMVAIKDPPRPHVSESIDSCKEAGIRVIMITGDAKNTAVAIARDVHIFNDNEEVYGQRAFEGREFFALPESEQLDKLSTGNLVICRAEPADKQCLVKMLQSIGEIPAMTGDGVNDAPALQQASIGVAMGISGTDVAKEAADMVLVDDNFSTIVDAVEEGRCIYANMQAFINFLITCNIGEVIGVFMASILGLPQLLTPLQLLWVNLVTDGPPATALGFNPPDPNLMKRKPRSASEEILTPSLLLRYTAAGLYIGIATLGIYVSYFLDHGISLQNLSSWSTCVDKPLCDVFSDLRPPQTLALTTLVTTELLKALCTVSVNSSVFVIGPQRNPWLLLGVTVPFVLNLAIIYVPELEANFGLVPLTGDDWLKEKEEEDKEKDDDDDKDDEDDKKEEREEKEKNREKGEKEDKEDKQDKEDDFENMLV</sequence>
<dbReference type="SUPFAM" id="SSF56784">
    <property type="entry name" value="HAD-like"/>
    <property type="match status" value="1"/>
</dbReference>
<dbReference type="Pfam" id="PF00122">
    <property type="entry name" value="E1-E2_ATPase"/>
    <property type="match status" value="1"/>
</dbReference>
<dbReference type="NCBIfam" id="TIGR01494">
    <property type="entry name" value="ATPase_P-type"/>
    <property type="match status" value="2"/>
</dbReference>
<dbReference type="Gene3D" id="2.70.150.10">
    <property type="entry name" value="Calcium-transporting ATPase, cytoplasmic transduction domain A"/>
    <property type="match status" value="1"/>
</dbReference>
<protein>
    <recommendedName>
        <fullName evidence="13">Cation-transporting P-type ATPase N-terminal domain-containing protein</fullName>
    </recommendedName>
</protein>
<dbReference type="GO" id="GO:0005388">
    <property type="term" value="F:P-type calcium transporter activity"/>
    <property type="evidence" value="ECO:0007669"/>
    <property type="project" value="UniProtKB-EC"/>
</dbReference>
<evidence type="ECO:0000313" key="14">
    <source>
        <dbReference type="EMBL" id="KAL3799123.1"/>
    </source>
</evidence>
<dbReference type="SFLD" id="SFLDG00002">
    <property type="entry name" value="C1.7:_P-type_atpase_like"/>
    <property type="match status" value="1"/>
</dbReference>
<dbReference type="FunFam" id="1.20.1110.10:FF:000027">
    <property type="entry name" value="Calcium-transporting ATPase, putative"/>
    <property type="match status" value="1"/>
</dbReference>
<feature type="region of interest" description="Disordered" evidence="11">
    <location>
        <begin position="1133"/>
        <end position="1189"/>
    </location>
</feature>
<evidence type="ECO:0000256" key="5">
    <source>
        <dbReference type="ARBA" id="ARBA00022840"/>
    </source>
</evidence>
<dbReference type="InterPro" id="IPR044492">
    <property type="entry name" value="P_typ_ATPase_HD_dom"/>
</dbReference>
<keyword evidence="3 12" id="KW-0812">Transmembrane</keyword>
<dbReference type="InterPro" id="IPR059000">
    <property type="entry name" value="ATPase_P-type_domA"/>
</dbReference>
<evidence type="ECO:0000259" key="13">
    <source>
        <dbReference type="SMART" id="SM00831"/>
    </source>
</evidence>
<evidence type="ECO:0000256" key="9">
    <source>
        <dbReference type="ARBA" id="ARBA00023136"/>
    </source>
</evidence>
<dbReference type="PANTHER" id="PTHR42861">
    <property type="entry name" value="CALCIUM-TRANSPORTING ATPASE"/>
    <property type="match status" value="1"/>
</dbReference>
<gene>
    <name evidence="14" type="ORF">HJC23_002251</name>
</gene>
<feature type="compositionally biased region" description="Acidic residues" evidence="11">
    <location>
        <begin position="1137"/>
        <end position="1155"/>
    </location>
</feature>
<feature type="compositionally biased region" description="Basic and acidic residues" evidence="11">
    <location>
        <begin position="1156"/>
        <end position="1180"/>
    </location>
</feature>
<keyword evidence="2" id="KW-0597">Phosphoprotein</keyword>
<comment type="catalytic activity">
    <reaction evidence="10">
        <text>Ca(2+)(in) + ATP + H2O = Ca(2+)(out) + ADP + phosphate + H(+)</text>
        <dbReference type="Rhea" id="RHEA:18105"/>
        <dbReference type="ChEBI" id="CHEBI:15377"/>
        <dbReference type="ChEBI" id="CHEBI:15378"/>
        <dbReference type="ChEBI" id="CHEBI:29108"/>
        <dbReference type="ChEBI" id="CHEBI:30616"/>
        <dbReference type="ChEBI" id="CHEBI:43474"/>
        <dbReference type="ChEBI" id="CHEBI:456216"/>
        <dbReference type="EC" id="7.2.2.10"/>
    </reaction>
</comment>
<dbReference type="Pfam" id="PF00690">
    <property type="entry name" value="Cation_ATPase_N"/>
    <property type="match status" value="1"/>
</dbReference>
<dbReference type="GO" id="GO:0012505">
    <property type="term" value="C:endomembrane system"/>
    <property type="evidence" value="ECO:0007669"/>
    <property type="project" value="UniProtKB-SubCell"/>
</dbReference>
<evidence type="ECO:0000256" key="6">
    <source>
        <dbReference type="ARBA" id="ARBA00022842"/>
    </source>
</evidence>
<dbReference type="Gene3D" id="3.40.1110.10">
    <property type="entry name" value="Calcium-transporting ATPase, cytoplasmic domain N"/>
    <property type="match status" value="1"/>
</dbReference>
<feature type="transmembrane region" description="Helical" evidence="12">
    <location>
        <begin position="934"/>
        <end position="957"/>
    </location>
</feature>
<accession>A0ABD3QGX4</accession>
<dbReference type="SFLD" id="SFLDS00003">
    <property type="entry name" value="Haloacid_Dehalogenase"/>
    <property type="match status" value="1"/>
</dbReference>
<dbReference type="AlphaFoldDB" id="A0ABD3QGX4"/>
<feature type="transmembrane region" description="Helical" evidence="12">
    <location>
        <begin position="204"/>
        <end position="223"/>
    </location>
</feature>
<dbReference type="InterPro" id="IPR006068">
    <property type="entry name" value="ATPase_P-typ_cation-transptr_C"/>
</dbReference>
<dbReference type="SUPFAM" id="SSF81653">
    <property type="entry name" value="Calcium ATPase, transduction domain A"/>
    <property type="match status" value="1"/>
</dbReference>
<reference evidence="14 15" key="1">
    <citation type="journal article" date="2020" name="G3 (Bethesda)">
        <title>Improved Reference Genome for Cyclotella cryptica CCMP332, a Model for Cell Wall Morphogenesis, Salinity Adaptation, and Lipid Production in Diatoms (Bacillariophyta).</title>
        <authorList>
            <person name="Roberts W.R."/>
            <person name="Downey K.M."/>
            <person name="Ruck E.C."/>
            <person name="Traller J.C."/>
            <person name="Alverson A.J."/>
        </authorList>
    </citation>
    <scope>NUCLEOTIDE SEQUENCE [LARGE SCALE GENOMIC DNA]</scope>
    <source>
        <strain evidence="14 15">CCMP332</strain>
    </source>
</reference>
<dbReference type="InterPro" id="IPR023214">
    <property type="entry name" value="HAD_sf"/>
</dbReference>
<feature type="transmembrane region" description="Helical" evidence="12">
    <location>
        <begin position="1097"/>
        <end position="1115"/>
    </location>
</feature>
<dbReference type="SFLD" id="SFLDF00027">
    <property type="entry name" value="p-type_atpase"/>
    <property type="match status" value="1"/>
</dbReference>
<dbReference type="FunFam" id="1.20.1110.10:FF:000065">
    <property type="entry name" value="Sarcoplasmic/endoplasmic reticulum calcium ATPase 1"/>
    <property type="match status" value="1"/>
</dbReference>
<feature type="transmembrane region" description="Helical" evidence="12">
    <location>
        <begin position="1008"/>
        <end position="1031"/>
    </location>
</feature>
<organism evidence="14 15">
    <name type="scientific">Cyclotella cryptica</name>
    <dbReference type="NCBI Taxonomy" id="29204"/>
    <lineage>
        <taxon>Eukaryota</taxon>
        <taxon>Sar</taxon>
        <taxon>Stramenopiles</taxon>
        <taxon>Ochrophyta</taxon>
        <taxon>Bacillariophyta</taxon>
        <taxon>Coscinodiscophyceae</taxon>
        <taxon>Thalassiosirophycidae</taxon>
        <taxon>Stephanodiscales</taxon>
        <taxon>Stephanodiscaceae</taxon>
        <taxon>Cyclotella</taxon>
    </lineage>
</organism>
<dbReference type="FunFam" id="2.70.150.10:FF:000160">
    <property type="entry name" value="Sarcoplasmic/endoplasmic reticulum calcium ATPase 1"/>
    <property type="match status" value="1"/>
</dbReference>
<dbReference type="InterPro" id="IPR001757">
    <property type="entry name" value="P_typ_ATPase"/>
</dbReference>
<evidence type="ECO:0000256" key="7">
    <source>
        <dbReference type="ARBA" id="ARBA00022967"/>
    </source>
</evidence>
<dbReference type="InterPro" id="IPR018303">
    <property type="entry name" value="ATPase_P-typ_P_site"/>
</dbReference>
<keyword evidence="15" id="KW-1185">Reference proteome</keyword>
<keyword evidence="5" id="KW-0067">ATP-binding</keyword>
<dbReference type="Gene3D" id="1.20.1110.10">
    <property type="entry name" value="Calcium-transporting ATPase, transmembrane domain"/>
    <property type="match status" value="1"/>
</dbReference>
<evidence type="ECO:0000256" key="12">
    <source>
        <dbReference type="SAM" id="Phobius"/>
    </source>
</evidence>
<dbReference type="Pfam" id="PF00689">
    <property type="entry name" value="Cation_ATPase_C"/>
    <property type="match status" value="1"/>
</dbReference>
<keyword evidence="6" id="KW-0460">Magnesium</keyword>
<comment type="caution">
    <text evidence="14">The sequence shown here is derived from an EMBL/GenBank/DDBJ whole genome shotgun (WGS) entry which is preliminary data.</text>
</comment>
<name>A0ABD3QGX4_9STRA</name>
<evidence type="ECO:0000256" key="4">
    <source>
        <dbReference type="ARBA" id="ARBA00022741"/>
    </source>
</evidence>
<dbReference type="EMBL" id="JABMIG020000041">
    <property type="protein sequence ID" value="KAL3799123.1"/>
    <property type="molecule type" value="Genomic_DNA"/>
</dbReference>
<keyword evidence="4" id="KW-0547">Nucleotide-binding</keyword>
<dbReference type="InterPro" id="IPR008250">
    <property type="entry name" value="ATPase_P-typ_transduc_dom_A_sf"/>
</dbReference>
<dbReference type="SUPFAM" id="SSF81665">
    <property type="entry name" value="Calcium ATPase, transmembrane domain M"/>
    <property type="match status" value="1"/>
</dbReference>
<proteinExistence type="predicted"/>
<comment type="subcellular location">
    <subcellularLocation>
        <location evidence="1">Endomembrane system</location>
        <topology evidence="1">Multi-pass membrane protein</topology>
    </subcellularLocation>
</comment>
<dbReference type="InterPro" id="IPR023299">
    <property type="entry name" value="ATPase_P-typ_cyto_dom_N"/>
</dbReference>
<dbReference type="Pfam" id="PF13246">
    <property type="entry name" value="Cation_ATPase"/>
    <property type="match status" value="1"/>
</dbReference>
<evidence type="ECO:0000256" key="11">
    <source>
        <dbReference type="SAM" id="MobiDB-lite"/>
    </source>
</evidence>
<dbReference type="SUPFAM" id="SSF81660">
    <property type="entry name" value="Metal cation-transporting ATPase, ATP-binding domain N"/>
    <property type="match status" value="1"/>
</dbReference>
<dbReference type="GO" id="GO:0005524">
    <property type="term" value="F:ATP binding"/>
    <property type="evidence" value="ECO:0007669"/>
    <property type="project" value="UniProtKB-KW"/>
</dbReference>
<evidence type="ECO:0000256" key="8">
    <source>
        <dbReference type="ARBA" id="ARBA00022989"/>
    </source>
</evidence>
<evidence type="ECO:0000256" key="3">
    <source>
        <dbReference type="ARBA" id="ARBA00022692"/>
    </source>
</evidence>